<name>A0A6A6PDE8_9PEZI</name>
<dbReference type="AlphaFoldDB" id="A0A6A6PDE8"/>
<dbReference type="Proteomes" id="UP000799766">
    <property type="component" value="Unassembled WGS sequence"/>
</dbReference>
<keyword evidence="2" id="KW-1185">Reference proteome</keyword>
<proteinExistence type="predicted"/>
<evidence type="ECO:0000313" key="1">
    <source>
        <dbReference type="EMBL" id="KAF2461981.1"/>
    </source>
</evidence>
<organism evidence="1 2">
    <name type="scientific">Lineolata rhizophorae</name>
    <dbReference type="NCBI Taxonomy" id="578093"/>
    <lineage>
        <taxon>Eukaryota</taxon>
        <taxon>Fungi</taxon>
        <taxon>Dikarya</taxon>
        <taxon>Ascomycota</taxon>
        <taxon>Pezizomycotina</taxon>
        <taxon>Dothideomycetes</taxon>
        <taxon>Dothideomycetes incertae sedis</taxon>
        <taxon>Lineolatales</taxon>
        <taxon>Lineolataceae</taxon>
        <taxon>Lineolata</taxon>
    </lineage>
</organism>
<dbReference type="EMBL" id="MU001670">
    <property type="protein sequence ID" value="KAF2461981.1"/>
    <property type="molecule type" value="Genomic_DNA"/>
</dbReference>
<evidence type="ECO:0000313" key="2">
    <source>
        <dbReference type="Proteomes" id="UP000799766"/>
    </source>
</evidence>
<protein>
    <submittedName>
        <fullName evidence="1">Uncharacterized protein</fullName>
    </submittedName>
</protein>
<reference evidence="1" key="1">
    <citation type="journal article" date="2020" name="Stud. Mycol.">
        <title>101 Dothideomycetes genomes: a test case for predicting lifestyles and emergence of pathogens.</title>
        <authorList>
            <person name="Haridas S."/>
            <person name="Albert R."/>
            <person name="Binder M."/>
            <person name="Bloem J."/>
            <person name="Labutti K."/>
            <person name="Salamov A."/>
            <person name="Andreopoulos B."/>
            <person name="Baker S."/>
            <person name="Barry K."/>
            <person name="Bills G."/>
            <person name="Bluhm B."/>
            <person name="Cannon C."/>
            <person name="Castanera R."/>
            <person name="Culley D."/>
            <person name="Daum C."/>
            <person name="Ezra D."/>
            <person name="Gonzalez J."/>
            <person name="Henrissat B."/>
            <person name="Kuo A."/>
            <person name="Liang C."/>
            <person name="Lipzen A."/>
            <person name="Lutzoni F."/>
            <person name="Magnuson J."/>
            <person name="Mondo S."/>
            <person name="Nolan M."/>
            <person name="Ohm R."/>
            <person name="Pangilinan J."/>
            <person name="Park H.-J."/>
            <person name="Ramirez L."/>
            <person name="Alfaro M."/>
            <person name="Sun H."/>
            <person name="Tritt A."/>
            <person name="Yoshinaga Y."/>
            <person name="Zwiers L.-H."/>
            <person name="Turgeon B."/>
            <person name="Goodwin S."/>
            <person name="Spatafora J."/>
            <person name="Crous P."/>
            <person name="Grigoriev I."/>
        </authorList>
    </citation>
    <scope>NUCLEOTIDE SEQUENCE</scope>
    <source>
        <strain evidence="1">ATCC 16933</strain>
    </source>
</reference>
<gene>
    <name evidence="1" type="ORF">BDY21DRAFT_330190</name>
</gene>
<dbReference type="OrthoDB" id="10684645at2759"/>
<accession>A0A6A6PDE8</accession>
<sequence length="152" mass="17617">MGARHLGVASELEYVQQIPRTPTRKRSEKIDDIVATIEGKWRLGLQTRGLKYSPSAQKKELANQIYDSIKFLYWKAEKALEDTLAEFDERAQTTVFDERLALLRDLLDREKSAVLRTKNEKYKPTALAQRLRHADDGKSLMSVFWERPRAPV</sequence>